<name>Q47FZ5_DECAR</name>
<dbReference type="Pfam" id="PF02954">
    <property type="entry name" value="HTH_8"/>
    <property type="match status" value="1"/>
</dbReference>
<dbReference type="PANTHER" id="PTHR32071">
    <property type="entry name" value="TRANSCRIPTIONAL REGULATORY PROTEIN"/>
    <property type="match status" value="1"/>
</dbReference>
<evidence type="ECO:0000256" key="3">
    <source>
        <dbReference type="ARBA" id="ARBA00015308"/>
    </source>
</evidence>
<dbReference type="SMART" id="SM00065">
    <property type="entry name" value="GAF"/>
    <property type="match status" value="1"/>
</dbReference>
<evidence type="ECO:0000256" key="7">
    <source>
        <dbReference type="ARBA" id="ARBA00023015"/>
    </source>
</evidence>
<dbReference type="PROSITE" id="PS00675">
    <property type="entry name" value="SIGMA54_INTERACT_1"/>
    <property type="match status" value="1"/>
</dbReference>
<keyword evidence="10 12" id="KW-0804">Transcription</keyword>
<evidence type="ECO:0000256" key="10">
    <source>
        <dbReference type="ARBA" id="ARBA00023163"/>
    </source>
</evidence>
<accession>Q47FZ5</accession>
<dbReference type="SUPFAM" id="SSF46689">
    <property type="entry name" value="Homeodomain-like"/>
    <property type="match status" value="1"/>
</dbReference>
<comment type="function">
    <text evidence="1 12">Required for activation of most nif operons, which are directly involved in nitrogen fixation.</text>
</comment>
<dbReference type="eggNOG" id="COG3604">
    <property type="taxonomic scope" value="Bacteria"/>
</dbReference>
<dbReference type="HOGENOM" id="CLU_000445_95_2_4"/>
<proteinExistence type="predicted"/>
<keyword evidence="11 12" id="KW-0535">Nitrogen fixation</keyword>
<evidence type="ECO:0000256" key="9">
    <source>
        <dbReference type="ARBA" id="ARBA00023159"/>
    </source>
</evidence>
<dbReference type="InterPro" id="IPR009057">
    <property type="entry name" value="Homeodomain-like_sf"/>
</dbReference>
<evidence type="ECO:0000256" key="2">
    <source>
        <dbReference type="ARBA" id="ARBA00011135"/>
    </source>
</evidence>
<reference evidence="15" key="1">
    <citation type="submission" date="2005-08" db="EMBL/GenBank/DDBJ databases">
        <title>Complete sequence of Dechloromonas aromatica RCB.</title>
        <authorList>
            <person name="Salinero K.K."/>
            <person name="Copeland A."/>
            <person name="Lucas S."/>
            <person name="Lapidus A."/>
            <person name="Barry K."/>
            <person name="Detter J.C."/>
            <person name="Glavina T."/>
            <person name="Hammon N."/>
            <person name="Israni S."/>
            <person name="Pitluck S."/>
            <person name="Di Bartolo G."/>
            <person name="Trong S."/>
            <person name="Schmutz J."/>
            <person name="Larimer F."/>
            <person name="Land M."/>
            <person name="Ivanova N."/>
            <person name="Richardson P."/>
        </authorList>
    </citation>
    <scope>NUCLEOTIDE SEQUENCE</scope>
    <source>
        <strain evidence="15">RCB</strain>
    </source>
</reference>
<keyword evidence="4" id="KW-0547">Nucleotide-binding</keyword>
<evidence type="ECO:0000256" key="6">
    <source>
        <dbReference type="ARBA" id="ARBA00023012"/>
    </source>
</evidence>
<evidence type="ECO:0000256" key="5">
    <source>
        <dbReference type="ARBA" id="ARBA00022840"/>
    </source>
</evidence>
<evidence type="ECO:0000259" key="14">
    <source>
        <dbReference type="PROSITE" id="PS50045"/>
    </source>
</evidence>
<dbReference type="InterPro" id="IPR027417">
    <property type="entry name" value="P-loop_NTPase"/>
</dbReference>
<evidence type="ECO:0000256" key="13">
    <source>
        <dbReference type="SAM" id="MobiDB-lite"/>
    </source>
</evidence>
<dbReference type="SMART" id="SM00382">
    <property type="entry name" value="AAA"/>
    <property type="match status" value="1"/>
</dbReference>
<dbReference type="SUPFAM" id="SSF55781">
    <property type="entry name" value="GAF domain-like"/>
    <property type="match status" value="1"/>
</dbReference>
<evidence type="ECO:0000256" key="8">
    <source>
        <dbReference type="ARBA" id="ARBA00023125"/>
    </source>
</evidence>
<dbReference type="Gene3D" id="1.10.8.60">
    <property type="match status" value="1"/>
</dbReference>
<dbReference type="GO" id="GO:0005524">
    <property type="term" value="F:ATP binding"/>
    <property type="evidence" value="ECO:0007669"/>
    <property type="project" value="UniProtKB-KW"/>
</dbReference>
<dbReference type="FunFam" id="3.40.50.300:FF:000006">
    <property type="entry name" value="DNA-binding transcriptional regulator NtrC"/>
    <property type="match status" value="1"/>
</dbReference>
<keyword evidence="7 12" id="KW-0805">Transcription regulation</keyword>
<dbReference type="InterPro" id="IPR058031">
    <property type="entry name" value="AAA_lid_NorR"/>
</dbReference>
<dbReference type="EMBL" id="CP000089">
    <property type="protein sequence ID" value="AAZ46236.1"/>
    <property type="molecule type" value="Genomic_DNA"/>
</dbReference>
<evidence type="ECO:0000256" key="1">
    <source>
        <dbReference type="ARBA" id="ARBA00002167"/>
    </source>
</evidence>
<dbReference type="Pfam" id="PF25601">
    <property type="entry name" value="AAA_lid_14"/>
    <property type="match status" value="1"/>
</dbReference>
<sequence>MTRSKKNHENSMHEHTIHPLGDECPPTGGFCRTHELNIQLLAALYAVSRVLSRSLDFNETLRDVLRVLHDEAGLTRGLISVVDPDSGKLNIHTIYTPEGPILDDNQYGPGEGVIGLVLEKPRTIKLARGADEPHFLNRHGVYQPDLPFIAVPIKVGGDLKGVLAVQPEAPEDGLLEERAQFVEMVSNLIGQSLRLAMDVAQEKSTLLEERDLLRRTVRHQFGFDSMVGRSAVMRRVFDQARMVAKWNTTVLIRGETGTGKELIANAIHYNSPRARNALVKLNCAALPENLLESELFGHERGAFTGAVESRKGRFEQAHGGTLFLDEIGEVSPAFQAKMLRILQEGEFERVGGSKTIKVDVRIIAATHRDLETAVEMGDFREDLFYRLNVMPLFLPPLRERIEDIPEIARHLLGKIGNDQKRKLTLTDMANRRLASHEWPGNVRELENCLERAAVLSDDGHIDVDLIRFPSARERSSPRPLRTAPSAFSPASASSPEIDIDDPNLSEKERVIAALEQAGWVQAKAARILGMTPRQIAYRIQTLNIEVKQF</sequence>
<dbReference type="NCBIfam" id="TIGR01817">
    <property type="entry name" value="nifA"/>
    <property type="match status" value="1"/>
</dbReference>
<dbReference type="InterPro" id="IPR029016">
    <property type="entry name" value="GAF-like_dom_sf"/>
</dbReference>
<dbReference type="InterPro" id="IPR025944">
    <property type="entry name" value="Sigma_54_int_dom_CS"/>
</dbReference>
<dbReference type="PROSITE" id="PS00676">
    <property type="entry name" value="SIGMA54_INTERACT_2"/>
    <property type="match status" value="1"/>
</dbReference>
<keyword evidence="5" id="KW-0067">ATP-binding</keyword>
<protein>
    <recommendedName>
        <fullName evidence="3 12">Nif-specific regulatory protein</fullName>
    </recommendedName>
</protein>
<dbReference type="InterPro" id="IPR003018">
    <property type="entry name" value="GAF"/>
</dbReference>
<dbReference type="GO" id="GO:0043565">
    <property type="term" value="F:sequence-specific DNA binding"/>
    <property type="evidence" value="ECO:0007669"/>
    <property type="project" value="InterPro"/>
</dbReference>
<dbReference type="InterPro" id="IPR002197">
    <property type="entry name" value="HTH_Fis"/>
</dbReference>
<gene>
    <name evidence="15" type="ordered locus">Daro_1487</name>
</gene>
<dbReference type="CDD" id="cd00009">
    <property type="entry name" value="AAA"/>
    <property type="match status" value="1"/>
</dbReference>
<dbReference type="PROSITE" id="PS50045">
    <property type="entry name" value="SIGMA54_INTERACT_4"/>
    <property type="match status" value="1"/>
</dbReference>
<dbReference type="Gene3D" id="3.40.50.300">
    <property type="entry name" value="P-loop containing nucleotide triphosphate hydrolases"/>
    <property type="match status" value="1"/>
</dbReference>
<keyword evidence="6 12" id="KW-0902">Two-component regulatory system</keyword>
<dbReference type="AlphaFoldDB" id="Q47FZ5"/>
<dbReference type="SUPFAM" id="SSF52540">
    <property type="entry name" value="P-loop containing nucleoside triphosphate hydrolases"/>
    <property type="match status" value="1"/>
</dbReference>
<organism evidence="15">
    <name type="scientific">Dechloromonas aromatica (strain RCB)</name>
    <dbReference type="NCBI Taxonomy" id="159087"/>
    <lineage>
        <taxon>Bacteria</taxon>
        <taxon>Pseudomonadati</taxon>
        <taxon>Pseudomonadota</taxon>
        <taxon>Betaproteobacteria</taxon>
        <taxon>Rhodocyclales</taxon>
        <taxon>Azonexaceae</taxon>
        <taxon>Dechloromonas</taxon>
    </lineage>
</organism>
<dbReference type="Gene3D" id="1.10.10.60">
    <property type="entry name" value="Homeodomain-like"/>
    <property type="match status" value="1"/>
</dbReference>
<evidence type="ECO:0000313" key="15">
    <source>
        <dbReference type="EMBL" id="AAZ46236.1"/>
    </source>
</evidence>
<evidence type="ECO:0000256" key="4">
    <source>
        <dbReference type="ARBA" id="ARBA00022741"/>
    </source>
</evidence>
<dbReference type="GO" id="GO:0003700">
    <property type="term" value="F:DNA-binding transcription factor activity"/>
    <property type="evidence" value="ECO:0007669"/>
    <property type="project" value="UniProtKB-UniRule"/>
</dbReference>
<dbReference type="InterPro" id="IPR010113">
    <property type="entry name" value="Nif-specific_regulatory_prot"/>
</dbReference>
<dbReference type="PANTHER" id="PTHR32071:SF117">
    <property type="entry name" value="PTS-DEPENDENT DIHYDROXYACETONE KINASE OPERON REGULATORY PROTEIN-RELATED"/>
    <property type="match status" value="1"/>
</dbReference>
<dbReference type="KEGG" id="dar:Daro_1487"/>
<dbReference type="PROSITE" id="PS00688">
    <property type="entry name" value="SIGMA54_INTERACT_3"/>
    <property type="match status" value="1"/>
</dbReference>
<keyword evidence="9 12" id="KW-0010">Activator</keyword>
<dbReference type="STRING" id="159087.Daro_1487"/>
<dbReference type="InterPro" id="IPR025943">
    <property type="entry name" value="Sigma_54_int_dom_ATP-bd_2"/>
</dbReference>
<feature type="region of interest" description="Disordered" evidence="13">
    <location>
        <begin position="1"/>
        <end position="23"/>
    </location>
</feature>
<feature type="compositionally biased region" description="Basic and acidic residues" evidence="13">
    <location>
        <begin position="7"/>
        <end position="21"/>
    </location>
</feature>
<dbReference type="InterPro" id="IPR003593">
    <property type="entry name" value="AAA+_ATPase"/>
</dbReference>
<comment type="subunit">
    <text evidence="2 12">Interacts with sigma-54.</text>
</comment>
<dbReference type="Pfam" id="PF00158">
    <property type="entry name" value="Sigma54_activat"/>
    <property type="match status" value="1"/>
</dbReference>
<dbReference type="InterPro" id="IPR002078">
    <property type="entry name" value="Sigma_54_int"/>
</dbReference>
<feature type="domain" description="Sigma-54 factor interaction" evidence="14">
    <location>
        <begin position="226"/>
        <end position="454"/>
    </location>
</feature>
<dbReference type="GO" id="GO:0000160">
    <property type="term" value="P:phosphorelay signal transduction system"/>
    <property type="evidence" value="ECO:0007669"/>
    <property type="project" value="UniProtKB-UniRule"/>
</dbReference>
<evidence type="ECO:0000256" key="12">
    <source>
        <dbReference type="RuleBase" id="RU368029"/>
    </source>
</evidence>
<dbReference type="PRINTS" id="PR01590">
    <property type="entry name" value="HTHFIS"/>
</dbReference>
<dbReference type="Pfam" id="PF01590">
    <property type="entry name" value="GAF"/>
    <property type="match status" value="1"/>
</dbReference>
<feature type="compositionally biased region" description="Low complexity" evidence="13">
    <location>
        <begin position="483"/>
        <end position="495"/>
    </location>
</feature>
<feature type="region of interest" description="Disordered" evidence="13">
    <location>
        <begin position="474"/>
        <end position="502"/>
    </location>
</feature>
<keyword evidence="8 12" id="KW-0238">DNA-binding</keyword>
<dbReference type="GO" id="GO:0009399">
    <property type="term" value="P:nitrogen fixation"/>
    <property type="evidence" value="ECO:0007669"/>
    <property type="project" value="UniProtKB-UniRule"/>
</dbReference>
<evidence type="ECO:0000256" key="11">
    <source>
        <dbReference type="ARBA" id="ARBA00023231"/>
    </source>
</evidence>
<dbReference type="InterPro" id="IPR025662">
    <property type="entry name" value="Sigma_54_int_dom_ATP-bd_1"/>
</dbReference>
<dbReference type="Gene3D" id="3.30.450.40">
    <property type="match status" value="1"/>
</dbReference>